<dbReference type="EMBL" id="JBFXLU010000093">
    <property type="protein sequence ID" value="KAL2843120.1"/>
    <property type="molecule type" value="Genomic_DNA"/>
</dbReference>
<dbReference type="Gene3D" id="3.40.50.2020">
    <property type="match status" value="1"/>
</dbReference>
<proteinExistence type="predicted"/>
<keyword evidence="2" id="KW-0808">Transferase</keyword>
<feature type="domain" description="Phosphoribosyltransferase" evidence="1">
    <location>
        <begin position="18"/>
        <end position="173"/>
    </location>
</feature>
<gene>
    <name evidence="2" type="ORF">BJY01DRAFT_216063</name>
</gene>
<evidence type="ECO:0000259" key="1">
    <source>
        <dbReference type="Pfam" id="PF14681"/>
    </source>
</evidence>
<keyword evidence="3" id="KW-1185">Reference proteome</keyword>
<dbReference type="InterPro" id="IPR000836">
    <property type="entry name" value="PRTase_dom"/>
</dbReference>
<dbReference type="InterPro" id="IPR029057">
    <property type="entry name" value="PRTase-like"/>
</dbReference>
<organism evidence="2 3">
    <name type="scientific">Aspergillus pseudoustus</name>
    <dbReference type="NCBI Taxonomy" id="1810923"/>
    <lineage>
        <taxon>Eukaryota</taxon>
        <taxon>Fungi</taxon>
        <taxon>Dikarya</taxon>
        <taxon>Ascomycota</taxon>
        <taxon>Pezizomycotina</taxon>
        <taxon>Eurotiomycetes</taxon>
        <taxon>Eurotiomycetidae</taxon>
        <taxon>Eurotiales</taxon>
        <taxon>Aspergillaceae</taxon>
        <taxon>Aspergillus</taxon>
        <taxon>Aspergillus subgen. Nidulantes</taxon>
    </lineage>
</organism>
<evidence type="ECO:0000313" key="3">
    <source>
        <dbReference type="Proteomes" id="UP001610446"/>
    </source>
</evidence>
<dbReference type="Proteomes" id="UP001610446">
    <property type="component" value="Unassembled WGS sequence"/>
</dbReference>
<accession>A0ABR4JSV4</accession>
<keyword evidence="2" id="KW-0328">Glycosyltransferase</keyword>
<protein>
    <submittedName>
        <fullName evidence="2">Uracil phosphoribosyltransferase-domain-containing protein</fullName>
    </submittedName>
</protein>
<sequence length="177" mass="19286">MAHNPPPAPPTISHLALLLEEIPIPHVQGPATKATGHQLQIEERTLIIAIMRAGESLAYGIHNVFAKARFQHANEPADITRNHIEGCVTVFLVDAVTNSGETISEFVRFIRDLNAAVRVVIVAGFVQEGVASGRSSLRMLAREVEITIVALRLSSNKYQGLRGTDTGNRLFNTVHLP</sequence>
<reference evidence="2 3" key="1">
    <citation type="submission" date="2024-07" db="EMBL/GenBank/DDBJ databases">
        <title>Section-level genome sequencing and comparative genomics of Aspergillus sections Usti and Cavernicolus.</title>
        <authorList>
            <consortium name="Lawrence Berkeley National Laboratory"/>
            <person name="Nybo J.L."/>
            <person name="Vesth T.C."/>
            <person name="Theobald S."/>
            <person name="Frisvad J.C."/>
            <person name="Larsen T.O."/>
            <person name="Kjaerboelling I."/>
            <person name="Rothschild-Mancinelli K."/>
            <person name="Lyhne E.K."/>
            <person name="Kogle M.E."/>
            <person name="Barry K."/>
            <person name="Clum A."/>
            <person name="Na H."/>
            <person name="Ledsgaard L."/>
            <person name="Lin J."/>
            <person name="Lipzen A."/>
            <person name="Kuo A."/>
            <person name="Riley R."/>
            <person name="Mondo S."/>
            <person name="Labutti K."/>
            <person name="Haridas S."/>
            <person name="Pangalinan J."/>
            <person name="Salamov A.A."/>
            <person name="Simmons B.A."/>
            <person name="Magnuson J.K."/>
            <person name="Chen J."/>
            <person name="Drula E."/>
            <person name="Henrissat B."/>
            <person name="Wiebenga A."/>
            <person name="Lubbers R.J."/>
            <person name="Gomes A.C."/>
            <person name="Makela M.R."/>
            <person name="Stajich J."/>
            <person name="Grigoriev I.V."/>
            <person name="Mortensen U.H."/>
            <person name="De Vries R.P."/>
            <person name="Baker S.E."/>
            <person name="Andersen M.R."/>
        </authorList>
    </citation>
    <scope>NUCLEOTIDE SEQUENCE [LARGE SCALE GENOMIC DNA]</scope>
    <source>
        <strain evidence="2 3">CBS 123904</strain>
    </source>
</reference>
<comment type="caution">
    <text evidence="2">The sequence shown here is derived from an EMBL/GenBank/DDBJ whole genome shotgun (WGS) entry which is preliminary data.</text>
</comment>
<dbReference type="SUPFAM" id="SSF53271">
    <property type="entry name" value="PRTase-like"/>
    <property type="match status" value="1"/>
</dbReference>
<dbReference type="Pfam" id="PF14681">
    <property type="entry name" value="UPRTase"/>
    <property type="match status" value="1"/>
</dbReference>
<name>A0ABR4JSV4_9EURO</name>
<evidence type="ECO:0000313" key="2">
    <source>
        <dbReference type="EMBL" id="KAL2843120.1"/>
    </source>
</evidence>
<dbReference type="GO" id="GO:0016757">
    <property type="term" value="F:glycosyltransferase activity"/>
    <property type="evidence" value="ECO:0007669"/>
    <property type="project" value="UniProtKB-KW"/>
</dbReference>
<dbReference type="CDD" id="cd06223">
    <property type="entry name" value="PRTases_typeI"/>
    <property type="match status" value="1"/>
</dbReference>